<dbReference type="InterPro" id="IPR051514">
    <property type="entry name" value="R-spondin"/>
</dbReference>
<accession>A0ABR2L9P7</accession>
<evidence type="ECO:0000256" key="10">
    <source>
        <dbReference type="ARBA" id="ARBA00022989"/>
    </source>
</evidence>
<keyword evidence="3" id="KW-1003">Cell membrane</keyword>
<keyword evidence="14" id="KW-0675">Receptor</keyword>
<keyword evidence="8" id="KW-0418">Kinase</keyword>
<evidence type="ECO:0000256" key="17">
    <source>
        <dbReference type="SAM" id="Phobius"/>
    </source>
</evidence>
<protein>
    <recommendedName>
        <fullName evidence="2">receptor protein-tyrosine kinase</fullName>
        <ecNumber evidence="2">2.7.10.1</ecNumber>
    </recommendedName>
</protein>
<dbReference type="Proteomes" id="UP001470230">
    <property type="component" value="Unassembled WGS sequence"/>
</dbReference>
<dbReference type="EC" id="2.7.10.1" evidence="2"/>
<comment type="subcellular location">
    <subcellularLocation>
        <location evidence="1">Cell membrane</location>
        <topology evidence="1">Single-pass type I membrane protein</topology>
    </subcellularLocation>
</comment>
<keyword evidence="12" id="KW-0829">Tyrosine-protein kinase</keyword>
<evidence type="ECO:0000256" key="3">
    <source>
        <dbReference type="ARBA" id="ARBA00022475"/>
    </source>
</evidence>
<dbReference type="Pfam" id="PF12810">
    <property type="entry name" value="ALK_LTK_GRD"/>
    <property type="match status" value="1"/>
</dbReference>
<proteinExistence type="predicted"/>
<evidence type="ECO:0000256" key="5">
    <source>
        <dbReference type="ARBA" id="ARBA00022692"/>
    </source>
</evidence>
<sequence>MFYLLFFSNSIFSLPKTSPSLSSNEFSRINYLSYSTPDAYSFKLPAGRYKITCYGAQGGLAYNGGNIASNGGKGAKVSGYINVDGSGKTFYAVVGDIGKSRSTGLADGGFNGGGNSGWNKKYKHHWHSKQFSNGPGGGGGASDIRINTNEYTNRIMVAAGGSGAAINLGGAPGGDLTGYTINGPSSRTTQTEGNENGQGSNGATAKHYPSTGGGGGYRGGMEGTASNSDPVGSIADSGSSYISGYQGCTSHPEIKFDSGKMEVGVREGIGYIQIDQVYECPSHCERCSGSNQCTECEQDYIIHEGLCYPSCPSGTINRYSYCEPCHQSCSACSELATNCTSCIDGYYLYENKCVSICPVGYGYNGECFDNCPSGTFATQNVCDECSVSCKECEDTDTKCTDCHEGTYLFNNECVEKCPDRTVREGNKCVTECSNGQFLYDGICYKSCPRGTYKNGLTCEDCSSNCAECRENPNTCLKCHTGMYLYKSTCYDSCPNDFYSYESHCISDCPQLTFIDGKKCYDECPKGKFAVDQICTSCDSSCASCFNSSSNCTECQGDTYLYNNKCNSECPERTYKYGNKCLNECPDGTFTRDNECKDEISFYEVEEIVKREPKVSKKVIKIVLPIVVVVFAIEAGLAIWMLLCTLYIC</sequence>
<keyword evidence="20" id="KW-1185">Reference proteome</keyword>
<evidence type="ECO:0000256" key="1">
    <source>
        <dbReference type="ARBA" id="ARBA00004251"/>
    </source>
</evidence>
<evidence type="ECO:0000256" key="2">
    <source>
        <dbReference type="ARBA" id="ARBA00011902"/>
    </source>
</evidence>
<keyword evidence="15" id="KW-0325">Glycoprotein</keyword>
<keyword evidence="11 17" id="KW-0472">Membrane</keyword>
<evidence type="ECO:0000256" key="6">
    <source>
        <dbReference type="ARBA" id="ARBA00022729"/>
    </source>
</evidence>
<dbReference type="InterPro" id="IPR009030">
    <property type="entry name" value="Growth_fac_rcpt_cys_sf"/>
</dbReference>
<feature type="compositionally biased region" description="Gly residues" evidence="16">
    <location>
        <begin position="211"/>
        <end position="222"/>
    </location>
</feature>
<evidence type="ECO:0000313" key="20">
    <source>
        <dbReference type="Proteomes" id="UP001470230"/>
    </source>
</evidence>
<evidence type="ECO:0000256" key="11">
    <source>
        <dbReference type="ARBA" id="ARBA00023136"/>
    </source>
</evidence>
<dbReference type="SMART" id="SM00261">
    <property type="entry name" value="FU"/>
    <property type="match status" value="5"/>
</dbReference>
<evidence type="ECO:0000256" key="16">
    <source>
        <dbReference type="SAM" id="MobiDB-lite"/>
    </source>
</evidence>
<keyword evidence="10 17" id="KW-1133">Transmembrane helix</keyword>
<evidence type="ECO:0000259" key="18">
    <source>
        <dbReference type="Pfam" id="PF12810"/>
    </source>
</evidence>
<feature type="transmembrane region" description="Helical" evidence="17">
    <location>
        <begin position="621"/>
        <end position="647"/>
    </location>
</feature>
<feature type="region of interest" description="Disordered" evidence="16">
    <location>
        <begin position="182"/>
        <end position="226"/>
    </location>
</feature>
<dbReference type="SUPFAM" id="SSF57184">
    <property type="entry name" value="Growth factor receptor domain"/>
    <property type="match status" value="4"/>
</dbReference>
<reference evidence="19 20" key="1">
    <citation type="submission" date="2024-04" db="EMBL/GenBank/DDBJ databases">
        <title>Tritrichomonas musculus Genome.</title>
        <authorList>
            <person name="Alves-Ferreira E."/>
            <person name="Grigg M."/>
            <person name="Lorenzi H."/>
            <person name="Galac M."/>
        </authorList>
    </citation>
    <scope>NUCLEOTIDE SEQUENCE [LARGE SCALE GENOMIC DNA]</scope>
    <source>
        <strain evidence="19 20">EAF2021</strain>
    </source>
</reference>
<comment type="caution">
    <text evidence="19">The sequence shown here is derived from an EMBL/GenBank/DDBJ whole genome shotgun (WGS) entry which is preliminary data.</text>
</comment>
<name>A0ABR2L9P7_9EUKA</name>
<dbReference type="Gene3D" id="2.10.220.10">
    <property type="entry name" value="Hormone Receptor, Insulin-like Growth Factor Receptor 1, Chain A, domain 2"/>
    <property type="match status" value="5"/>
</dbReference>
<dbReference type="PANTHER" id="PTHR46987">
    <property type="entry name" value="NEUROHYPOPHYSIAL HORMONES, N-TERMINAL DOMAIN CONTAINING PROTEIN"/>
    <property type="match status" value="1"/>
</dbReference>
<keyword evidence="4" id="KW-0808">Transferase</keyword>
<evidence type="ECO:0000256" key="9">
    <source>
        <dbReference type="ARBA" id="ARBA00022840"/>
    </source>
</evidence>
<keyword evidence="7" id="KW-0547">Nucleotide-binding</keyword>
<feature type="domain" description="ALK/LTK-like glycine-rich" evidence="18">
    <location>
        <begin position="40"/>
        <end position="275"/>
    </location>
</feature>
<evidence type="ECO:0000256" key="4">
    <source>
        <dbReference type="ARBA" id="ARBA00022679"/>
    </source>
</evidence>
<dbReference type="EMBL" id="JAPFFF010000001">
    <property type="protein sequence ID" value="KAK8899492.1"/>
    <property type="molecule type" value="Genomic_DNA"/>
</dbReference>
<keyword evidence="6" id="KW-0732">Signal</keyword>
<evidence type="ECO:0000256" key="7">
    <source>
        <dbReference type="ARBA" id="ARBA00022741"/>
    </source>
</evidence>
<organism evidence="19 20">
    <name type="scientific">Tritrichomonas musculus</name>
    <dbReference type="NCBI Taxonomy" id="1915356"/>
    <lineage>
        <taxon>Eukaryota</taxon>
        <taxon>Metamonada</taxon>
        <taxon>Parabasalia</taxon>
        <taxon>Tritrichomonadida</taxon>
        <taxon>Tritrichomonadidae</taxon>
        <taxon>Tritrichomonas</taxon>
    </lineage>
</organism>
<dbReference type="PANTHER" id="PTHR46987:SF7">
    <property type="entry name" value="TNFR-CYS DOMAIN-CONTAINING PROTEIN"/>
    <property type="match status" value="1"/>
</dbReference>
<evidence type="ECO:0000256" key="8">
    <source>
        <dbReference type="ARBA" id="ARBA00022777"/>
    </source>
</evidence>
<keyword evidence="13" id="KW-1015">Disulfide bond</keyword>
<dbReference type="CDD" id="cd00064">
    <property type="entry name" value="FU"/>
    <property type="match status" value="5"/>
</dbReference>
<keyword evidence="9" id="KW-0067">ATP-binding</keyword>
<evidence type="ECO:0000256" key="12">
    <source>
        <dbReference type="ARBA" id="ARBA00023137"/>
    </source>
</evidence>
<evidence type="ECO:0000256" key="13">
    <source>
        <dbReference type="ARBA" id="ARBA00023157"/>
    </source>
</evidence>
<evidence type="ECO:0000256" key="14">
    <source>
        <dbReference type="ARBA" id="ARBA00023170"/>
    </source>
</evidence>
<feature type="compositionally biased region" description="Polar residues" evidence="16">
    <location>
        <begin position="182"/>
        <end position="203"/>
    </location>
</feature>
<dbReference type="InterPro" id="IPR006212">
    <property type="entry name" value="Furin_repeat"/>
</dbReference>
<dbReference type="InterPro" id="IPR055163">
    <property type="entry name" value="ALK/LTK-like_GRD"/>
</dbReference>
<evidence type="ECO:0000256" key="15">
    <source>
        <dbReference type="ARBA" id="ARBA00023180"/>
    </source>
</evidence>
<keyword evidence="5 17" id="KW-0812">Transmembrane</keyword>
<evidence type="ECO:0000313" key="19">
    <source>
        <dbReference type="EMBL" id="KAK8899492.1"/>
    </source>
</evidence>
<gene>
    <name evidence="19" type="ORF">M9Y10_001808</name>
</gene>